<sequence>MKTGVTLPRSLLALDPIRSLFLVPLDVWRKVATEVSVELQLLREKWGLLLAGLIFQVWRVNDKDKVQLSPSDQSKFYTGDCYIFQYTYPGDDKEECLIGTWFGKKSIEEDRLIAVSLASKMVESAKFQAVQKKAEIVFNIRKISQWLQNF</sequence>
<dbReference type="AlphaFoldDB" id="A0A3L6DGJ7"/>
<evidence type="ECO:0000259" key="1">
    <source>
        <dbReference type="Pfam" id="PF00626"/>
    </source>
</evidence>
<protein>
    <submittedName>
        <fullName evidence="2">Villin-5</fullName>
    </submittedName>
</protein>
<organism evidence="2">
    <name type="scientific">Zea mays</name>
    <name type="common">Maize</name>
    <dbReference type="NCBI Taxonomy" id="4577"/>
    <lineage>
        <taxon>Eukaryota</taxon>
        <taxon>Viridiplantae</taxon>
        <taxon>Streptophyta</taxon>
        <taxon>Embryophyta</taxon>
        <taxon>Tracheophyta</taxon>
        <taxon>Spermatophyta</taxon>
        <taxon>Magnoliopsida</taxon>
        <taxon>Liliopsida</taxon>
        <taxon>Poales</taxon>
        <taxon>Poaceae</taxon>
        <taxon>PACMAD clade</taxon>
        <taxon>Panicoideae</taxon>
        <taxon>Andropogonodae</taxon>
        <taxon>Andropogoneae</taxon>
        <taxon>Tripsacinae</taxon>
        <taxon>Zea</taxon>
    </lineage>
</organism>
<dbReference type="PANTHER" id="PTHR11977">
    <property type="entry name" value="VILLIN"/>
    <property type="match status" value="1"/>
</dbReference>
<dbReference type="SUPFAM" id="SSF55753">
    <property type="entry name" value="Actin depolymerizing proteins"/>
    <property type="match status" value="1"/>
</dbReference>
<gene>
    <name evidence="2" type="primary">VLN5_0</name>
    <name evidence="2" type="ORF">Zm00014a_044609</name>
</gene>
<comment type="caution">
    <text evidence="2">The sequence shown here is derived from an EMBL/GenBank/DDBJ whole genome shotgun (WGS) entry which is preliminary data.</text>
</comment>
<dbReference type="EMBL" id="NCVQ01000010">
    <property type="protein sequence ID" value="PWZ07287.1"/>
    <property type="molecule type" value="Genomic_DNA"/>
</dbReference>
<dbReference type="PRINTS" id="PR00597">
    <property type="entry name" value="GELSOLIN"/>
</dbReference>
<reference evidence="2" key="1">
    <citation type="journal article" date="2018" name="Nat. Genet.">
        <title>Extensive intraspecific gene order and gene structural variations between Mo17 and other maize genomes.</title>
        <authorList>
            <person name="Sun S."/>
            <person name="Zhou Y."/>
            <person name="Chen J."/>
            <person name="Shi J."/>
            <person name="Zhao H."/>
            <person name="Zhao H."/>
            <person name="Song W."/>
            <person name="Zhang M."/>
            <person name="Cui Y."/>
            <person name="Dong X."/>
            <person name="Liu H."/>
            <person name="Ma X."/>
            <person name="Jiao Y."/>
            <person name="Wang B."/>
            <person name="Wei X."/>
            <person name="Stein J.C."/>
            <person name="Glaubitz J.C."/>
            <person name="Lu F."/>
            <person name="Yu G."/>
            <person name="Liang C."/>
            <person name="Fengler K."/>
            <person name="Li B."/>
            <person name="Rafalski A."/>
            <person name="Schnable P.S."/>
            <person name="Ware D.H."/>
            <person name="Buckler E.S."/>
            <person name="Lai J."/>
        </authorList>
    </citation>
    <scope>NUCLEOTIDE SEQUENCE [LARGE SCALE GENOMIC DNA]</scope>
    <source>
        <tissue evidence="2">Seedling</tissue>
    </source>
</reference>
<dbReference type="InterPro" id="IPR029006">
    <property type="entry name" value="ADF-H/Gelsolin-like_dom_sf"/>
</dbReference>
<dbReference type="PANTHER" id="PTHR11977:SF138">
    <property type="entry name" value="VILLIN-4"/>
    <property type="match status" value="1"/>
</dbReference>
<dbReference type="GO" id="GO:0051015">
    <property type="term" value="F:actin filament binding"/>
    <property type="evidence" value="ECO:0007669"/>
    <property type="project" value="InterPro"/>
</dbReference>
<dbReference type="Pfam" id="PF00626">
    <property type="entry name" value="Gelsolin"/>
    <property type="match status" value="1"/>
</dbReference>
<evidence type="ECO:0000313" key="2">
    <source>
        <dbReference type="EMBL" id="PWZ07287.1"/>
    </source>
</evidence>
<dbReference type="Proteomes" id="UP000251960">
    <property type="component" value="Chromosome 9"/>
</dbReference>
<proteinExistence type="predicted"/>
<feature type="domain" description="Gelsolin-like" evidence="1">
    <location>
        <begin position="65"/>
        <end position="122"/>
    </location>
</feature>
<name>A0A3L6DGJ7_MAIZE</name>
<dbReference type="InterPro" id="IPR007122">
    <property type="entry name" value="Villin/Gelsolin"/>
</dbReference>
<dbReference type="SMART" id="SM00262">
    <property type="entry name" value="GEL"/>
    <property type="match status" value="1"/>
</dbReference>
<accession>A0A3L6DGJ7</accession>
<dbReference type="Gene3D" id="3.40.20.10">
    <property type="entry name" value="Severin"/>
    <property type="match status" value="1"/>
</dbReference>
<dbReference type="InterPro" id="IPR007123">
    <property type="entry name" value="Gelsolin-like_dom"/>
</dbReference>